<feature type="transmembrane region" description="Helical" evidence="2">
    <location>
        <begin position="346"/>
        <end position="368"/>
    </location>
</feature>
<organism evidence="4 5">
    <name type="scientific">Streptomyces candidus</name>
    <dbReference type="NCBI Taxonomy" id="67283"/>
    <lineage>
        <taxon>Bacteria</taxon>
        <taxon>Bacillati</taxon>
        <taxon>Actinomycetota</taxon>
        <taxon>Actinomycetes</taxon>
        <taxon>Kitasatosporales</taxon>
        <taxon>Streptomycetaceae</taxon>
        <taxon>Streptomyces</taxon>
    </lineage>
</organism>
<proteinExistence type="predicted"/>
<dbReference type="GO" id="GO:0000271">
    <property type="term" value="P:polysaccharide biosynthetic process"/>
    <property type="evidence" value="ECO:0007669"/>
    <property type="project" value="TreeGrafter"/>
</dbReference>
<reference evidence="4 5" key="1">
    <citation type="submission" date="2020-08" db="EMBL/GenBank/DDBJ databases">
        <title>Genomic Encyclopedia of Type Strains, Phase IV (KMG-IV): sequencing the most valuable type-strain genomes for metagenomic binning, comparative biology and taxonomic classification.</title>
        <authorList>
            <person name="Goeker M."/>
        </authorList>
    </citation>
    <scope>NUCLEOTIDE SEQUENCE [LARGE SCALE GENOMIC DNA]</scope>
    <source>
        <strain evidence="4 5">DSM 40141</strain>
    </source>
</reference>
<dbReference type="GO" id="GO:0016020">
    <property type="term" value="C:membrane"/>
    <property type="evidence" value="ECO:0007669"/>
    <property type="project" value="TreeGrafter"/>
</dbReference>
<keyword evidence="2" id="KW-1133">Transmembrane helix</keyword>
<dbReference type="RefSeq" id="WP_185031800.1">
    <property type="nucleotide sequence ID" value="NZ_BNBN01000001.1"/>
</dbReference>
<keyword evidence="2" id="KW-0812">Transmembrane</keyword>
<feature type="transmembrane region" description="Helical" evidence="2">
    <location>
        <begin position="308"/>
        <end position="326"/>
    </location>
</feature>
<feature type="transmembrane region" description="Helical" evidence="2">
    <location>
        <begin position="244"/>
        <end position="262"/>
    </location>
</feature>
<dbReference type="Pfam" id="PF01757">
    <property type="entry name" value="Acyl_transf_3"/>
    <property type="match status" value="1"/>
</dbReference>
<keyword evidence="5" id="KW-1185">Reference proteome</keyword>
<dbReference type="InterPro" id="IPR002656">
    <property type="entry name" value="Acyl_transf_3_dom"/>
</dbReference>
<feature type="transmembrane region" description="Helical" evidence="2">
    <location>
        <begin position="278"/>
        <end position="296"/>
    </location>
</feature>
<dbReference type="GO" id="GO:0016747">
    <property type="term" value="F:acyltransferase activity, transferring groups other than amino-acyl groups"/>
    <property type="evidence" value="ECO:0007669"/>
    <property type="project" value="InterPro"/>
</dbReference>
<feature type="transmembrane region" description="Helical" evidence="2">
    <location>
        <begin position="186"/>
        <end position="205"/>
    </location>
</feature>
<evidence type="ECO:0000256" key="2">
    <source>
        <dbReference type="SAM" id="Phobius"/>
    </source>
</evidence>
<dbReference type="PANTHER" id="PTHR23028:SF53">
    <property type="entry name" value="ACYL_TRANSF_3 DOMAIN-CONTAINING PROTEIN"/>
    <property type="match status" value="1"/>
</dbReference>
<protein>
    <submittedName>
        <fullName evidence="4">Peptidoglycan/LPS O-acetylase OafA/YrhL</fullName>
    </submittedName>
</protein>
<feature type="domain" description="Acyltransferase 3" evidence="3">
    <location>
        <begin position="31"/>
        <end position="364"/>
    </location>
</feature>
<dbReference type="InterPro" id="IPR050879">
    <property type="entry name" value="Acyltransferase_3"/>
</dbReference>
<feature type="transmembrane region" description="Helical" evidence="2">
    <location>
        <begin position="220"/>
        <end position="237"/>
    </location>
</feature>
<feature type="region of interest" description="Disordered" evidence="1">
    <location>
        <begin position="1"/>
        <end position="23"/>
    </location>
</feature>
<evidence type="ECO:0000256" key="1">
    <source>
        <dbReference type="SAM" id="MobiDB-lite"/>
    </source>
</evidence>
<gene>
    <name evidence="4" type="ORF">HNQ79_003388</name>
</gene>
<dbReference type="PANTHER" id="PTHR23028">
    <property type="entry name" value="ACETYLTRANSFERASE"/>
    <property type="match status" value="1"/>
</dbReference>
<feature type="transmembrane region" description="Helical" evidence="2">
    <location>
        <begin position="63"/>
        <end position="85"/>
    </location>
</feature>
<dbReference type="Proteomes" id="UP000540423">
    <property type="component" value="Unassembled WGS sequence"/>
</dbReference>
<dbReference type="EMBL" id="JACHEM010000008">
    <property type="protein sequence ID" value="MBB6436913.1"/>
    <property type="molecule type" value="Genomic_DNA"/>
</dbReference>
<name>A0A7X0HIR3_9ACTN</name>
<comment type="caution">
    <text evidence="4">The sequence shown here is derived from an EMBL/GenBank/DDBJ whole genome shotgun (WGS) entry which is preliminary data.</text>
</comment>
<keyword evidence="2" id="KW-0472">Membrane</keyword>
<feature type="transmembrane region" description="Helical" evidence="2">
    <location>
        <begin position="159"/>
        <end position="179"/>
    </location>
</feature>
<feature type="transmembrane region" description="Helical" evidence="2">
    <location>
        <begin position="106"/>
        <end position="124"/>
    </location>
</feature>
<evidence type="ECO:0000259" key="3">
    <source>
        <dbReference type="Pfam" id="PF01757"/>
    </source>
</evidence>
<dbReference type="AlphaFoldDB" id="A0A7X0HIR3"/>
<accession>A0A7X0HIR3</accession>
<sequence>MTATLTAPRPSLVPPFRSSASPTALPNRLDSLTSLRFFAAFAVFAHHFSGHGKGTGYGTAPALFPYSMIGGHGVTFFFVLSGFLLTWVFKPQEHPLAFYWRRMARIWPASLVAAVLGVYAYYIAAHEHIDWPSLLASLFLVQTWFPGVTPTLPGNEVTWTLSVELLFYALFPLAARIAVRYRTRTLALATAAGLVGMWAVNWWAAANFSGPGEGWIMRNPLVYLPQFLLGMTVALAVRRGWRLPMRPIVPVLLLGVFVYGYYQGRASLPDAVVAQLDYTVRPVMALLSMLIIVAFVQREINGHRGVLNQPVLILLGAWSYGFYLLHHSVSRLATYAWGRAGDDNSVLFDLLGVGLVVTAMSWALFHYVEEPAAQWLNRKLPQRLRRRWNASPDVPPSVEVAGARVPSAR</sequence>
<evidence type="ECO:0000313" key="5">
    <source>
        <dbReference type="Proteomes" id="UP000540423"/>
    </source>
</evidence>
<evidence type="ECO:0000313" key="4">
    <source>
        <dbReference type="EMBL" id="MBB6436913.1"/>
    </source>
</evidence>